<reference evidence="2 3" key="1">
    <citation type="submission" date="2019-03" db="EMBL/GenBank/DDBJ databases">
        <title>Genomic Encyclopedia of Type Strains, Phase IV (KMG-IV): sequencing the most valuable type-strain genomes for metagenomic binning, comparative biology and taxonomic classification.</title>
        <authorList>
            <person name="Goeker M."/>
        </authorList>
    </citation>
    <scope>NUCLEOTIDE SEQUENCE [LARGE SCALE GENOMIC DNA]</scope>
    <source>
        <strain evidence="2 3">DSM 21100</strain>
    </source>
</reference>
<protein>
    <submittedName>
        <fullName evidence="2">Uncharacterized protein</fullName>
    </submittedName>
</protein>
<dbReference type="OrthoDB" id="1551090at2"/>
<proteinExistence type="predicted"/>
<dbReference type="EMBL" id="SMAD01000016">
    <property type="protein sequence ID" value="TCS84968.1"/>
    <property type="molecule type" value="Genomic_DNA"/>
</dbReference>
<keyword evidence="3" id="KW-1185">Reference proteome</keyword>
<accession>A0A4R3KMH0</accession>
<feature type="transmembrane region" description="Helical" evidence="1">
    <location>
        <begin position="20"/>
        <end position="40"/>
    </location>
</feature>
<dbReference type="RefSeq" id="WP_132130568.1">
    <property type="nucleotide sequence ID" value="NZ_CP042432.1"/>
</dbReference>
<evidence type="ECO:0000313" key="3">
    <source>
        <dbReference type="Proteomes" id="UP000295807"/>
    </source>
</evidence>
<keyword evidence="1" id="KW-0812">Transmembrane</keyword>
<comment type="caution">
    <text evidence="2">The sequence shown here is derived from an EMBL/GenBank/DDBJ whole genome shotgun (WGS) entry which is preliminary data.</text>
</comment>
<keyword evidence="1" id="KW-1133">Transmembrane helix</keyword>
<feature type="transmembrane region" description="Helical" evidence="1">
    <location>
        <begin position="114"/>
        <end position="134"/>
    </location>
</feature>
<sequence>MDAKTNQREASTRKNTWHLAYWTGSWVLTVAIATFGPEVIWDYNSGISLIFILINAIVGIGMILMNRKYINGLDELQKKVNTDAMAIAFGVGVVGGMSYSILDITNVIPFEAEISFLIMLVGITYLIGVVVSNIRYR</sequence>
<evidence type="ECO:0000313" key="2">
    <source>
        <dbReference type="EMBL" id="TCS84968.1"/>
    </source>
</evidence>
<evidence type="ECO:0000256" key="1">
    <source>
        <dbReference type="SAM" id="Phobius"/>
    </source>
</evidence>
<feature type="transmembrane region" description="Helical" evidence="1">
    <location>
        <begin position="46"/>
        <end position="64"/>
    </location>
</feature>
<keyword evidence="1" id="KW-0472">Membrane</keyword>
<feature type="transmembrane region" description="Helical" evidence="1">
    <location>
        <begin position="84"/>
        <end position="102"/>
    </location>
</feature>
<dbReference type="Proteomes" id="UP000295807">
    <property type="component" value="Unassembled WGS sequence"/>
</dbReference>
<dbReference type="AlphaFoldDB" id="A0A4R3KMH0"/>
<gene>
    <name evidence="2" type="ORF">EDD80_11660</name>
</gene>
<name>A0A4R3KMH0_9SPHI</name>
<organism evidence="2 3">
    <name type="scientific">Anseongella ginsenosidimutans</name>
    <dbReference type="NCBI Taxonomy" id="496056"/>
    <lineage>
        <taxon>Bacteria</taxon>
        <taxon>Pseudomonadati</taxon>
        <taxon>Bacteroidota</taxon>
        <taxon>Sphingobacteriia</taxon>
        <taxon>Sphingobacteriales</taxon>
        <taxon>Sphingobacteriaceae</taxon>
        <taxon>Anseongella</taxon>
    </lineage>
</organism>